<dbReference type="EMBL" id="JADEYR010000010">
    <property type="protein sequence ID" value="MBE9404473.1"/>
    <property type="molecule type" value="Genomic_DNA"/>
</dbReference>
<protein>
    <submittedName>
        <fullName evidence="1">Uncharacterized protein</fullName>
    </submittedName>
</protein>
<dbReference type="RefSeq" id="WP_193866220.1">
    <property type="nucleotide sequence ID" value="NZ_JADEYR010000010.1"/>
</dbReference>
<proteinExistence type="predicted"/>
<dbReference type="Proteomes" id="UP000644727">
    <property type="component" value="Unassembled WGS sequence"/>
</dbReference>
<reference evidence="1 2" key="1">
    <citation type="submission" date="2020-10" db="EMBL/GenBank/DDBJ databases">
        <title>Draft genome and description of Brachybacterium epidermidis sp nov.</title>
        <authorList>
            <person name="Boxberger M."/>
            <person name="La Scola B."/>
        </authorList>
    </citation>
    <scope>NUCLEOTIDE SEQUENCE [LARGE SCALE GENOMIC DNA]</scope>
    <source>
        <strain evidence="1 2">Marseille-Q2903</strain>
    </source>
</reference>
<evidence type="ECO:0000313" key="1">
    <source>
        <dbReference type="EMBL" id="MBE9404473.1"/>
    </source>
</evidence>
<comment type="caution">
    <text evidence="1">The sequence shown here is derived from an EMBL/GenBank/DDBJ whole genome shotgun (WGS) entry which is preliminary data.</text>
</comment>
<accession>A0ABR9W5A0</accession>
<gene>
    <name evidence="1" type="ORF">IOE58_09885</name>
</gene>
<sequence>MMIGGAADPAARAEQEIKALFAGDDVIAHAVDWARGVLMDKGVDPSAHPLRAIRALRRADRRLGLVPARYLVDAAAGRPTRRGRARSPLLE</sequence>
<keyword evidence="2" id="KW-1185">Reference proteome</keyword>
<organism evidence="1 2">
    <name type="scientific">Brachybacterium epidermidis</name>
    <dbReference type="NCBI Taxonomy" id="2781983"/>
    <lineage>
        <taxon>Bacteria</taxon>
        <taxon>Bacillati</taxon>
        <taxon>Actinomycetota</taxon>
        <taxon>Actinomycetes</taxon>
        <taxon>Micrococcales</taxon>
        <taxon>Dermabacteraceae</taxon>
        <taxon>Brachybacterium</taxon>
    </lineage>
</organism>
<evidence type="ECO:0000313" key="2">
    <source>
        <dbReference type="Proteomes" id="UP000644727"/>
    </source>
</evidence>
<name>A0ABR9W5A0_9MICO</name>